<dbReference type="InterPro" id="IPR042099">
    <property type="entry name" value="ANL_N_sf"/>
</dbReference>
<evidence type="ECO:0000256" key="1">
    <source>
        <dbReference type="ARBA" id="ARBA00006432"/>
    </source>
</evidence>
<evidence type="ECO:0000313" key="6">
    <source>
        <dbReference type="Proteomes" id="UP000288178"/>
    </source>
</evidence>
<protein>
    <submittedName>
        <fullName evidence="5">Long-chain fatty acid--CoA ligase</fullName>
    </submittedName>
</protein>
<dbReference type="Pfam" id="PF13193">
    <property type="entry name" value="AMP-binding_C"/>
    <property type="match status" value="1"/>
</dbReference>
<dbReference type="InterPro" id="IPR020845">
    <property type="entry name" value="AMP-binding_CS"/>
</dbReference>
<dbReference type="InterPro" id="IPR025110">
    <property type="entry name" value="AMP-bd_C"/>
</dbReference>
<evidence type="ECO:0000313" key="5">
    <source>
        <dbReference type="EMBL" id="RVT54403.1"/>
    </source>
</evidence>
<evidence type="ECO:0000256" key="2">
    <source>
        <dbReference type="ARBA" id="ARBA00022598"/>
    </source>
</evidence>
<dbReference type="EMBL" id="SACT01000001">
    <property type="protein sequence ID" value="RVT54403.1"/>
    <property type="molecule type" value="Genomic_DNA"/>
</dbReference>
<gene>
    <name evidence="5" type="ORF">ENE75_06035</name>
</gene>
<keyword evidence="2 5" id="KW-0436">Ligase</keyword>
<comment type="similarity">
    <text evidence="1">Belongs to the ATP-dependent AMP-binding enzyme family.</text>
</comment>
<feature type="domain" description="AMP-dependent synthetase/ligase" evidence="3">
    <location>
        <begin position="32"/>
        <end position="391"/>
    </location>
</feature>
<comment type="caution">
    <text evidence="5">The sequence shown here is derived from an EMBL/GenBank/DDBJ whole genome shotgun (WGS) entry which is preliminary data.</text>
</comment>
<name>A0A3S2U5W7_9BURK</name>
<evidence type="ECO:0000259" key="3">
    <source>
        <dbReference type="Pfam" id="PF00501"/>
    </source>
</evidence>
<dbReference type="AlphaFoldDB" id="A0A3S2U5W7"/>
<evidence type="ECO:0000259" key="4">
    <source>
        <dbReference type="Pfam" id="PF13193"/>
    </source>
</evidence>
<dbReference type="InterPro" id="IPR045851">
    <property type="entry name" value="AMP-bd_C_sf"/>
</dbReference>
<dbReference type="GO" id="GO:0031956">
    <property type="term" value="F:medium-chain fatty acid-CoA ligase activity"/>
    <property type="evidence" value="ECO:0007669"/>
    <property type="project" value="TreeGrafter"/>
</dbReference>
<feature type="domain" description="AMP-binding enzyme C-terminal" evidence="4">
    <location>
        <begin position="442"/>
        <end position="515"/>
    </location>
</feature>
<dbReference type="InterPro" id="IPR000873">
    <property type="entry name" value="AMP-dep_synth/lig_dom"/>
</dbReference>
<organism evidence="5 6">
    <name type="scientific">Rubrivivax albus</name>
    <dbReference type="NCBI Taxonomy" id="2499835"/>
    <lineage>
        <taxon>Bacteria</taxon>
        <taxon>Pseudomonadati</taxon>
        <taxon>Pseudomonadota</taxon>
        <taxon>Betaproteobacteria</taxon>
        <taxon>Burkholderiales</taxon>
        <taxon>Sphaerotilaceae</taxon>
        <taxon>Rubrivivax</taxon>
    </lineage>
</organism>
<dbReference type="SUPFAM" id="SSF56801">
    <property type="entry name" value="Acetyl-CoA synthetase-like"/>
    <property type="match status" value="1"/>
</dbReference>
<dbReference type="PROSITE" id="PS00455">
    <property type="entry name" value="AMP_BINDING"/>
    <property type="match status" value="1"/>
</dbReference>
<dbReference type="Proteomes" id="UP000288178">
    <property type="component" value="Unassembled WGS sequence"/>
</dbReference>
<dbReference type="Gene3D" id="3.40.50.12780">
    <property type="entry name" value="N-terminal domain of ligase-like"/>
    <property type="match status" value="1"/>
</dbReference>
<dbReference type="PANTHER" id="PTHR43201:SF5">
    <property type="entry name" value="MEDIUM-CHAIN ACYL-COA LIGASE ACSF2, MITOCHONDRIAL"/>
    <property type="match status" value="1"/>
</dbReference>
<dbReference type="GO" id="GO:0006631">
    <property type="term" value="P:fatty acid metabolic process"/>
    <property type="evidence" value="ECO:0007669"/>
    <property type="project" value="TreeGrafter"/>
</dbReference>
<dbReference type="Gene3D" id="3.30.300.30">
    <property type="match status" value="1"/>
</dbReference>
<keyword evidence="6" id="KW-1185">Reference proteome</keyword>
<sequence length="527" mass="57042">MMAPSETVSATVPAPPPSLLHAVQPWLAPGRDLEAMAFGDVRLTYRAMAARASALADRLQALGVQPRDRVATMFTPRPEAVIALLACWLVGAVPVGLNPRYRRDEQRQLLDDTRPKALLSVVRDGARDMTPDLEAHADALRLPTLRFGPAFGEGDLPPAIDDDSALAHWVAATARLDPQSPAVVIFTSGSTGRPKGALITHAGLAFRAHTLHHDRRPIPHVRQMLDLPVNHIGALASGIGVSLVAGGLLVMREQFDPAATLAAVAQERLDVLGGVPPMLARLVAHPDFAHTPLQSVKFVGWGAGPIQPEVLRQLLVAMPATQCSQQYGMTESNGPIVYSPPTRDTALLLETTGRPDPRLQLRIADAQDQPLPAGSEGEVQVRLPHPFAGYLDNPTATAEAFTADGYLRTGDRALLRPDGWLVFRGRSKDMYKSGGYNVYPREVEMLLETHPDVRAAAVLGVDDAHWGQVGHAFIEPRGALDPAELLAWCRERLANYKVPKAVTLIDVMPRTSVEKVDRMALARRFGT</sequence>
<proteinExistence type="inferred from homology"/>
<accession>A0A3S2U5W7</accession>
<dbReference type="PANTHER" id="PTHR43201">
    <property type="entry name" value="ACYL-COA SYNTHETASE"/>
    <property type="match status" value="1"/>
</dbReference>
<reference evidence="5 6" key="1">
    <citation type="submission" date="2019-01" db="EMBL/GenBank/DDBJ databases">
        <authorList>
            <person name="Chen W.-M."/>
        </authorList>
    </citation>
    <scope>NUCLEOTIDE SEQUENCE [LARGE SCALE GENOMIC DNA]</scope>
    <source>
        <strain evidence="5 6">ICH-3</strain>
    </source>
</reference>
<dbReference type="Pfam" id="PF00501">
    <property type="entry name" value="AMP-binding"/>
    <property type="match status" value="1"/>
</dbReference>